<organism evidence="3 4">
    <name type="scientific">Streptosporangium carneum</name>
    <dbReference type="NCBI Taxonomy" id="47481"/>
    <lineage>
        <taxon>Bacteria</taxon>
        <taxon>Bacillati</taxon>
        <taxon>Actinomycetota</taxon>
        <taxon>Actinomycetes</taxon>
        <taxon>Streptosporangiales</taxon>
        <taxon>Streptosporangiaceae</taxon>
        <taxon>Streptosporangium</taxon>
    </lineage>
</organism>
<name>A0A9W6HY49_9ACTN</name>
<dbReference type="InterPro" id="IPR040828">
    <property type="entry name" value="pPIWI_RE_REase"/>
</dbReference>
<feature type="domain" description="pPIWI-RE three-gene island" evidence="2">
    <location>
        <begin position="10"/>
        <end position="156"/>
    </location>
</feature>
<dbReference type="Proteomes" id="UP001143474">
    <property type="component" value="Unassembled WGS sequence"/>
</dbReference>
<proteinExistence type="predicted"/>
<dbReference type="EMBL" id="BSEV01000002">
    <property type="protein sequence ID" value="GLK08227.1"/>
    <property type="molecule type" value="Genomic_DNA"/>
</dbReference>
<evidence type="ECO:0008006" key="5">
    <source>
        <dbReference type="Google" id="ProtNLM"/>
    </source>
</evidence>
<evidence type="ECO:0000259" key="2">
    <source>
        <dbReference type="Pfam" id="PF18156"/>
    </source>
</evidence>
<comment type="caution">
    <text evidence="3">The sequence shown here is derived from an EMBL/GenBank/DDBJ whole genome shotgun (WGS) entry which is preliminary data.</text>
</comment>
<evidence type="ECO:0000313" key="3">
    <source>
        <dbReference type="EMBL" id="GLK08227.1"/>
    </source>
</evidence>
<dbReference type="Pfam" id="PF18154">
    <property type="entry name" value="pPIWI_RE_REase"/>
    <property type="match status" value="1"/>
</dbReference>
<accession>A0A9W6HY49</accession>
<dbReference type="AlphaFoldDB" id="A0A9W6HY49"/>
<dbReference type="RefSeq" id="WP_271216732.1">
    <property type="nucleotide sequence ID" value="NZ_BAAAVD010000044.1"/>
</dbReference>
<dbReference type="Pfam" id="PF18156">
    <property type="entry name" value="pPIWI_RE_Y"/>
    <property type="match status" value="1"/>
</dbReference>
<keyword evidence="4" id="KW-1185">Reference proteome</keyword>
<protein>
    <recommendedName>
        <fullName evidence="5">REase associating with pPIWI RE domain-containing protein</fullName>
    </recommendedName>
</protein>
<evidence type="ECO:0000313" key="4">
    <source>
        <dbReference type="Proteomes" id="UP001143474"/>
    </source>
</evidence>
<reference evidence="3" key="2">
    <citation type="submission" date="2023-01" db="EMBL/GenBank/DDBJ databases">
        <authorList>
            <person name="Sun Q."/>
            <person name="Evtushenko L."/>
        </authorList>
    </citation>
    <scope>NUCLEOTIDE SEQUENCE</scope>
    <source>
        <strain evidence="3">VKM Ac-2007</strain>
    </source>
</reference>
<evidence type="ECO:0000259" key="1">
    <source>
        <dbReference type="Pfam" id="PF18154"/>
    </source>
</evidence>
<feature type="domain" description="REase associating with pPIWI RE" evidence="1">
    <location>
        <begin position="262"/>
        <end position="368"/>
    </location>
</feature>
<reference evidence="3" key="1">
    <citation type="journal article" date="2014" name="Int. J. Syst. Evol. Microbiol.">
        <title>Complete genome sequence of Corynebacterium casei LMG S-19264T (=DSM 44701T), isolated from a smear-ripened cheese.</title>
        <authorList>
            <consortium name="US DOE Joint Genome Institute (JGI-PGF)"/>
            <person name="Walter F."/>
            <person name="Albersmeier A."/>
            <person name="Kalinowski J."/>
            <person name="Ruckert C."/>
        </authorList>
    </citation>
    <scope>NUCLEOTIDE SEQUENCE</scope>
    <source>
        <strain evidence="3">VKM Ac-2007</strain>
    </source>
</reference>
<dbReference type="InterPro" id="IPR041191">
    <property type="entry name" value="pPIWI_RE_Y"/>
</dbReference>
<sequence>MSTPPTPMERSVTAAIRAGYAWSVRHERREAWREVARMTGVIMRHLGPGKGPTTPAELVPLLRRPLGTWLPTADEALAELVVLDEDDQLTDDTFGVGCDYTAEVLAGQKDPGERWLPSWRTHRAEQVEHDVFKRLVAGTDDDYTAGRRFLVENPAGHAKTIVKRRVNLGLPPLAEFKDIPNDRQWRGQWWPCPVCSWPMSVASSLVRCRFTPHRAVYTLLEGDGRNLRLQPAQGSRQTVKARTVEGAACVEESVWRYIVVPGVVEVRLRDRIAALPDVDAVLYPGQDTYDIGVRRPGAKEWAFTLDVKDYSSARALAGKLAVRRITARHLVIPDYRGDQLGELRQRLPDLDISTETQIHRRISRALGGTR</sequence>
<gene>
    <name evidence="3" type="ORF">GCM10017600_16320</name>
</gene>